<gene>
    <name evidence="2" type="ORF">HMPREF1534_02194</name>
</gene>
<feature type="transmembrane region" description="Helical" evidence="1">
    <location>
        <begin position="284"/>
        <end position="300"/>
    </location>
</feature>
<organism evidence="2 3">
    <name type="scientific">Phocaeicola massiliensis B84634 = Timone 84634 = DSM 17679 = JCM 13223</name>
    <dbReference type="NCBI Taxonomy" id="1121098"/>
    <lineage>
        <taxon>Bacteria</taxon>
        <taxon>Pseudomonadati</taxon>
        <taxon>Bacteroidota</taxon>
        <taxon>Bacteroidia</taxon>
        <taxon>Bacteroidales</taxon>
        <taxon>Bacteroidaceae</taxon>
        <taxon>Phocaeicola</taxon>
    </lineage>
</organism>
<feature type="transmembrane region" description="Helical" evidence="1">
    <location>
        <begin position="142"/>
        <end position="166"/>
    </location>
</feature>
<sequence length="334" mass="38417">MTMSIFHHKPNQKKVGFKLSLLLLPVLFSFLFSCRYQVPESSLKAVSQKTKDSVDYLPEHYYTLNSNFEVTSDSLLLQQLPLIDVLPVYKGEKLVVAEFMVQAADTVDSVWVKVARDQETMGWVREGELLKKVVPVDPISQFIHLFSSSHTVAFFVILALFGMGYLYRAVRKKRLQLIWFNDIDSIFPNILTLLMATAATLYSSIQHFVPDIWERFYYNPSLNPLDLPFILSLFMFNVWGIVLVGLATLDDLFHQVRVEAAFFYLLGLMSCCIFLYLFFTFTAYYYIGYPCLVLYAVWVFRSIKRTSHYKFSCGNCGAKMKSKGTCPHCGAINE</sequence>
<evidence type="ECO:0000313" key="2">
    <source>
        <dbReference type="EMBL" id="EOA54801.1"/>
    </source>
</evidence>
<evidence type="ECO:0000256" key="1">
    <source>
        <dbReference type="SAM" id="Phobius"/>
    </source>
</evidence>
<feature type="transmembrane region" description="Helical" evidence="1">
    <location>
        <begin position="229"/>
        <end position="249"/>
    </location>
</feature>
<dbReference type="HOGENOM" id="CLU_062007_0_0_10"/>
<dbReference type="Proteomes" id="UP000017831">
    <property type="component" value="Unassembled WGS sequence"/>
</dbReference>
<evidence type="ECO:0000313" key="3">
    <source>
        <dbReference type="Proteomes" id="UP000017831"/>
    </source>
</evidence>
<dbReference type="OrthoDB" id="1033808at2"/>
<dbReference type="GeneID" id="60061863"/>
<dbReference type="eggNOG" id="ENOG502ZDI8">
    <property type="taxonomic scope" value="Bacteria"/>
</dbReference>
<keyword evidence="1" id="KW-0472">Membrane</keyword>
<comment type="caution">
    <text evidence="2">The sequence shown here is derived from an EMBL/GenBank/DDBJ whole genome shotgun (WGS) entry which is preliminary data.</text>
</comment>
<dbReference type="PATRIC" id="fig|1121098.3.peg.2232"/>
<keyword evidence="1" id="KW-1133">Transmembrane helix</keyword>
<feature type="transmembrane region" description="Helical" evidence="1">
    <location>
        <begin position="261"/>
        <end position="278"/>
    </location>
</feature>
<dbReference type="AlphaFoldDB" id="U6RGB5"/>
<feature type="transmembrane region" description="Helical" evidence="1">
    <location>
        <begin position="186"/>
        <end position="209"/>
    </location>
</feature>
<evidence type="ECO:0008006" key="4">
    <source>
        <dbReference type="Google" id="ProtNLM"/>
    </source>
</evidence>
<reference evidence="2 3" key="1">
    <citation type="submission" date="2013-04" db="EMBL/GenBank/DDBJ databases">
        <title>The Genome Sequence of Bacteroides massiliensis DSM 17679.</title>
        <authorList>
            <consortium name="The Broad Institute Genomics Platform"/>
            <person name="Earl A."/>
            <person name="Ward D."/>
            <person name="Feldgarden M."/>
            <person name="Gevers D."/>
            <person name="Martens E."/>
            <person name="Fenner L."/>
            <person name="Roux V."/>
            <person name="Mallet M.N."/>
            <person name="Raoult D."/>
            <person name="Walker B."/>
            <person name="Young S."/>
            <person name="Zeng Q."/>
            <person name="Gargeya S."/>
            <person name="Fitzgerald M."/>
            <person name="Haas B."/>
            <person name="Abouelleil A."/>
            <person name="Allen A.W."/>
            <person name="Alvarado L."/>
            <person name="Arachchi H.M."/>
            <person name="Berlin A.M."/>
            <person name="Chapman S.B."/>
            <person name="Gainer-Dewar J."/>
            <person name="Goldberg J."/>
            <person name="Griggs A."/>
            <person name="Gujja S."/>
            <person name="Hansen M."/>
            <person name="Howarth C."/>
            <person name="Imamovic A."/>
            <person name="Ireland A."/>
            <person name="Larimer J."/>
            <person name="McCowan C."/>
            <person name="Murphy C."/>
            <person name="Pearson M."/>
            <person name="Poon T.W."/>
            <person name="Priest M."/>
            <person name="Roberts A."/>
            <person name="Saif S."/>
            <person name="Shea T."/>
            <person name="Sisk P."/>
            <person name="Sykes S."/>
            <person name="Wortman J."/>
            <person name="Nusbaum C."/>
            <person name="Birren B."/>
        </authorList>
    </citation>
    <scope>NUCLEOTIDE SEQUENCE [LARGE SCALE GENOMIC DNA]</scope>
    <source>
        <strain evidence="3">B84634 / Timone 84634 / DSM 17679 / JCM 13223</strain>
    </source>
</reference>
<keyword evidence="3" id="KW-1185">Reference proteome</keyword>
<dbReference type="EMBL" id="AQHY01000025">
    <property type="protein sequence ID" value="EOA54801.1"/>
    <property type="molecule type" value="Genomic_DNA"/>
</dbReference>
<protein>
    <recommendedName>
        <fullName evidence="4">Beta-carotene 15,15'-monooxygenase</fullName>
    </recommendedName>
</protein>
<proteinExistence type="predicted"/>
<keyword evidence="1" id="KW-0812">Transmembrane</keyword>
<dbReference type="STRING" id="1121098.HMPREF1534_02194"/>
<dbReference type="RefSeq" id="WP_005940849.1">
    <property type="nucleotide sequence ID" value="NZ_KB890324.1"/>
</dbReference>
<accession>U6RGB5</accession>
<name>U6RGB5_9BACT</name>